<feature type="transmembrane region" description="Helical" evidence="1">
    <location>
        <begin position="142"/>
        <end position="165"/>
    </location>
</feature>
<proteinExistence type="predicted"/>
<keyword evidence="1" id="KW-1133">Transmembrane helix</keyword>
<reference evidence="2" key="1">
    <citation type="submission" date="2019-08" db="EMBL/GenBank/DDBJ databases">
        <authorList>
            <person name="Kucharzyk K."/>
            <person name="Murdoch R.W."/>
            <person name="Higgins S."/>
            <person name="Loffler F."/>
        </authorList>
    </citation>
    <scope>NUCLEOTIDE SEQUENCE</scope>
</reference>
<feature type="transmembrane region" description="Helical" evidence="1">
    <location>
        <begin position="6"/>
        <end position="25"/>
    </location>
</feature>
<feature type="transmembrane region" description="Helical" evidence="1">
    <location>
        <begin position="115"/>
        <end position="136"/>
    </location>
</feature>
<accession>A0A645FA06</accession>
<sequence length="191" mass="21438">MSATAAILVFPVSYIVNDLIAEVWGYRKARLIIWYGFLLNFFVVIVFRLSILIPGNEFFNGQAAFESVLGASTRLTAASFLAFLSGSFMNAFVMSRMKIAQKGKGFSIRAVVSTFAGEGIDSLIFFFIAFVGIMPLSKVFELTLHIALLKTAYEILVLPLTVYMVKRIKKLEKVDVYDQNVDYNPFNIKEV</sequence>
<dbReference type="AlphaFoldDB" id="A0A645FA06"/>
<dbReference type="NCBIfam" id="TIGR00697">
    <property type="entry name" value="queuosine precursor transporter"/>
    <property type="match status" value="1"/>
</dbReference>
<protein>
    <recommendedName>
        <fullName evidence="3">Queuosine transporter</fullName>
    </recommendedName>
</protein>
<keyword evidence="1" id="KW-0472">Membrane</keyword>
<evidence type="ECO:0000313" key="2">
    <source>
        <dbReference type="EMBL" id="MPN10149.1"/>
    </source>
</evidence>
<comment type="caution">
    <text evidence="2">The sequence shown here is derived from an EMBL/GenBank/DDBJ whole genome shotgun (WGS) entry which is preliminary data.</text>
</comment>
<evidence type="ECO:0008006" key="3">
    <source>
        <dbReference type="Google" id="ProtNLM"/>
    </source>
</evidence>
<evidence type="ECO:0000256" key="1">
    <source>
        <dbReference type="SAM" id="Phobius"/>
    </source>
</evidence>
<feature type="transmembrane region" description="Helical" evidence="1">
    <location>
        <begin position="32"/>
        <end position="55"/>
    </location>
</feature>
<gene>
    <name evidence="2" type="ORF">SDC9_157444</name>
</gene>
<dbReference type="EMBL" id="VSSQ01056292">
    <property type="protein sequence ID" value="MPN10149.1"/>
    <property type="molecule type" value="Genomic_DNA"/>
</dbReference>
<dbReference type="PANTHER" id="PTHR34300:SF2">
    <property type="entry name" value="QUEUOSINE PRECURSOR TRANSPORTER-RELATED"/>
    <property type="match status" value="1"/>
</dbReference>
<keyword evidence="1" id="KW-0812">Transmembrane</keyword>
<dbReference type="PANTHER" id="PTHR34300">
    <property type="entry name" value="QUEUOSINE PRECURSOR TRANSPORTER-RELATED"/>
    <property type="match status" value="1"/>
</dbReference>
<organism evidence="2">
    <name type="scientific">bioreactor metagenome</name>
    <dbReference type="NCBI Taxonomy" id="1076179"/>
    <lineage>
        <taxon>unclassified sequences</taxon>
        <taxon>metagenomes</taxon>
        <taxon>ecological metagenomes</taxon>
    </lineage>
</organism>
<dbReference type="InterPro" id="IPR003744">
    <property type="entry name" value="YhhQ"/>
</dbReference>
<name>A0A645FA06_9ZZZZ</name>
<dbReference type="Pfam" id="PF02592">
    <property type="entry name" value="Vut_1"/>
    <property type="match status" value="1"/>
</dbReference>
<feature type="transmembrane region" description="Helical" evidence="1">
    <location>
        <begin position="75"/>
        <end position="94"/>
    </location>
</feature>